<dbReference type="GO" id="GO:0006355">
    <property type="term" value="P:regulation of DNA-templated transcription"/>
    <property type="evidence" value="ECO:0007669"/>
    <property type="project" value="InterPro"/>
</dbReference>
<dbReference type="Proteomes" id="UP000033995">
    <property type="component" value="Unassembled WGS sequence"/>
</dbReference>
<evidence type="ECO:0000256" key="2">
    <source>
        <dbReference type="PROSITE-ProRule" id="PRU01091"/>
    </source>
</evidence>
<accession>A0A0G0A6D6</accession>
<dbReference type="GO" id="GO:0003677">
    <property type="term" value="F:DNA binding"/>
    <property type="evidence" value="ECO:0007669"/>
    <property type="project" value="UniProtKB-UniRule"/>
</dbReference>
<dbReference type="Gene3D" id="1.10.10.10">
    <property type="entry name" value="Winged helix-like DNA-binding domain superfamily/Winged helix DNA-binding domain"/>
    <property type="match status" value="1"/>
</dbReference>
<reference evidence="4 5" key="1">
    <citation type="journal article" date="2015" name="Nature">
        <title>rRNA introns, odd ribosomes, and small enigmatic genomes across a large radiation of phyla.</title>
        <authorList>
            <person name="Brown C.T."/>
            <person name="Hug L.A."/>
            <person name="Thomas B.C."/>
            <person name="Sharon I."/>
            <person name="Castelle C.J."/>
            <person name="Singh A."/>
            <person name="Wilkins M.J."/>
            <person name="Williams K.H."/>
            <person name="Banfield J.F."/>
        </authorList>
    </citation>
    <scope>NUCLEOTIDE SEQUENCE [LARGE SCALE GENOMIC DNA]</scope>
</reference>
<gene>
    <name evidence="4" type="ORF">UR38_C0007G0009</name>
</gene>
<sequence length="322" mass="37430">MRTFGVPFSFVSSPETEKERVLYASSSVASGFYPRHDFLVSPIPINRYAKKCIVLPQILKDVSKNYWQDAAKAGSTMPLVLSELMKNELINVVLEPVDERKINYFKNEWEKVKNDCWRALNIYFKKEIKYIKNVEVRITKIGSIGSHYLLKKEKGQNLIINIREDAGVEEIINLLILALIYPTAKDLNLSFSQRMVLRDFILTRPEFGITNNYKRVKITTRLREKSDDYIKFLNIPNIIDPFTEINKNISVFGVKESILLQELIDKKDEIVDYDQIADLIWGEGRFKSYWAINKLVQRIQKKIDGLNINLKIKGVRGKGYKL</sequence>
<dbReference type="SUPFAM" id="SSF46894">
    <property type="entry name" value="C-terminal effector domain of the bipartite response regulators"/>
    <property type="match status" value="1"/>
</dbReference>
<dbReference type="SMART" id="SM00862">
    <property type="entry name" value="Trans_reg_C"/>
    <property type="match status" value="1"/>
</dbReference>
<dbReference type="InterPro" id="IPR001867">
    <property type="entry name" value="OmpR/PhoB-type_DNA-bd"/>
</dbReference>
<evidence type="ECO:0000313" key="4">
    <source>
        <dbReference type="EMBL" id="KKP46881.1"/>
    </source>
</evidence>
<evidence type="ECO:0000313" key="5">
    <source>
        <dbReference type="Proteomes" id="UP000033995"/>
    </source>
</evidence>
<dbReference type="AlphaFoldDB" id="A0A0G0A6D6"/>
<dbReference type="InterPro" id="IPR016032">
    <property type="entry name" value="Sig_transdc_resp-reg_C-effctor"/>
</dbReference>
<name>A0A0G0A6D6_9BACT</name>
<evidence type="ECO:0000259" key="3">
    <source>
        <dbReference type="PROSITE" id="PS51755"/>
    </source>
</evidence>
<dbReference type="Pfam" id="PF00486">
    <property type="entry name" value="Trans_reg_C"/>
    <property type="match status" value="1"/>
</dbReference>
<protein>
    <recommendedName>
        <fullName evidence="3">OmpR/PhoB-type domain-containing protein</fullName>
    </recommendedName>
</protein>
<dbReference type="InterPro" id="IPR036388">
    <property type="entry name" value="WH-like_DNA-bd_sf"/>
</dbReference>
<feature type="domain" description="OmpR/PhoB-type" evidence="3">
    <location>
        <begin position="220"/>
        <end position="322"/>
    </location>
</feature>
<proteinExistence type="predicted"/>
<comment type="caution">
    <text evidence="4">The sequence shown here is derived from an EMBL/GenBank/DDBJ whole genome shotgun (WGS) entry which is preliminary data.</text>
</comment>
<feature type="DNA-binding region" description="OmpR/PhoB-type" evidence="2">
    <location>
        <begin position="220"/>
        <end position="322"/>
    </location>
</feature>
<organism evidence="4 5">
    <name type="scientific">Candidatus Woesebacteria bacterium GW2011_GWA2_33_28</name>
    <dbReference type="NCBI Taxonomy" id="1618561"/>
    <lineage>
        <taxon>Bacteria</taxon>
        <taxon>Candidatus Woeseibacteriota</taxon>
    </lineage>
</organism>
<dbReference type="PROSITE" id="PS51755">
    <property type="entry name" value="OMPR_PHOB"/>
    <property type="match status" value="1"/>
</dbReference>
<dbReference type="EMBL" id="LBOZ01000007">
    <property type="protein sequence ID" value="KKP46881.1"/>
    <property type="molecule type" value="Genomic_DNA"/>
</dbReference>
<keyword evidence="1 2" id="KW-0238">DNA-binding</keyword>
<dbReference type="GO" id="GO:0000160">
    <property type="term" value="P:phosphorelay signal transduction system"/>
    <property type="evidence" value="ECO:0007669"/>
    <property type="project" value="InterPro"/>
</dbReference>
<evidence type="ECO:0000256" key="1">
    <source>
        <dbReference type="ARBA" id="ARBA00023125"/>
    </source>
</evidence>